<evidence type="ECO:0000256" key="1">
    <source>
        <dbReference type="ARBA" id="ARBA00001232"/>
    </source>
</evidence>
<dbReference type="GO" id="GO:0043811">
    <property type="term" value="F:phosphate:acyl-[acyl carrier protein] acyltransferase activity"/>
    <property type="evidence" value="ECO:0007669"/>
    <property type="project" value="UniProtKB-UniRule"/>
</dbReference>
<dbReference type="PANTHER" id="PTHR30100">
    <property type="entry name" value="FATTY ACID/PHOSPHOLIPID SYNTHESIS PROTEIN PLSX"/>
    <property type="match status" value="1"/>
</dbReference>
<evidence type="ECO:0000256" key="7">
    <source>
        <dbReference type="ARBA" id="ARBA00023264"/>
    </source>
</evidence>
<keyword evidence="7 10" id="KW-1208">Phospholipid metabolism</keyword>
<dbReference type="SUPFAM" id="SSF53659">
    <property type="entry name" value="Isocitrate/Isopropylmalate dehydrogenase-like"/>
    <property type="match status" value="1"/>
</dbReference>
<dbReference type="InterPro" id="IPR003664">
    <property type="entry name" value="FA_synthesis"/>
</dbReference>
<dbReference type="Proteomes" id="UP000222056">
    <property type="component" value="Unassembled WGS sequence"/>
</dbReference>
<dbReference type="PANTHER" id="PTHR30100:SF1">
    <property type="entry name" value="PHOSPHATE ACYLTRANSFERASE"/>
    <property type="match status" value="1"/>
</dbReference>
<comment type="function">
    <text evidence="10">Catalyzes the reversible formation of acyl-phosphate (acyl-PO(4)) from acyl-[acyl-carrier-protein] (acyl-ACP). This enzyme utilizes acyl-ACP as fatty acyl donor, but not acyl-CoA.</text>
</comment>
<dbReference type="STRING" id="29539.SAMN02745716_1860"/>
<comment type="subcellular location">
    <subcellularLocation>
        <location evidence="10">Cytoplasm</location>
    </subcellularLocation>
    <text evidence="10">Associated with the membrane possibly through PlsY.</text>
</comment>
<organism evidence="11 12">
    <name type="scientific">Thermoleophilum album</name>
    <dbReference type="NCBI Taxonomy" id="29539"/>
    <lineage>
        <taxon>Bacteria</taxon>
        <taxon>Bacillati</taxon>
        <taxon>Actinomycetota</taxon>
        <taxon>Thermoleophilia</taxon>
        <taxon>Thermoleophilales</taxon>
        <taxon>Thermoleophilaceae</taxon>
        <taxon>Thermoleophilum</taxon>
    </lineage>
</organism>
<name>A0A1H6FWI6_THEAL</name>
<dbReference type="OrthoDB" id="9806408at2"/>
<dbReference type="HAMAP" id="MF_00019">
    <property type="entry name" value="PlsX"/>
    <property type="match status" value="1"/>
</dbReference>
<proteinExistence type="inferred from homology"/>
<reference evidence="12" key="1">
    <citation type="submission" date="2016-10" db="EMBL/GenBank/DDBJ databases">
        <authorList>
            <person name="Varghese N."/>
            <person name="Submissions S."/>
        </authorList>
    </citation>
    <scope>NUCLEOTIDE SEQUENCE [LARGE SCALE GENOMIC DNA]</scope>
    <source>
        <strain evidence="12">ATCC 35263</strain>
    </source>
</reference>
<dbReference type="EMBL" id="FNWJ01000002">
    <property type="protein sequence ID" value="SEH15159.1"/>
    <property type="molecule type" value="Genomic_DNA"/>
</dbReference>
<evidence type="ECO:0000256" key="8">
    <source>
        <dbReference type="ARBA" id="ARBA00024069"/>
    </source>
</evidence>
<evidence type="ECO:0000256" key="10">
    <source>
        <dbReference type="HAMAP-Rule" id="MF_00019"/>
    </source>
</evidence>
<keyword evidence="12" id="KW-1185">Reference proteome</keyword>
<evidence type="ECO:0000256" key="9">
    <source>
        <dbReference type="ARBA" id="ARBA00046608"/>
    </source>
</evidence>
<dbReference type="PIRSF" id="PIRSF002465">
    <property type="entry name" value="Phsphlp_syn_PlsX"/>
    <property type="match status" value="1"/>
</dbReference>
<keyword evidence="3 10" id="KW-0444">Lipid biosynthesis</keyword>
<sequence>MIAVDANGADRGPAAVAAGVARSGVEALVFGPREALAECGPRAEIVHAPTLIGGDEEPALAVRSRPEASIVQAAEAVAEGRCEALVSAGATGAVLAAALLRIKRLRGVHRPALAVVLPTLERPTLLLDAGANVEVRPEHLVQFAYLGACFMQACMGVERPRVGLLSVGEERAKGTPDVLEAHRRLAERAEAGERTFEFHGNVEGFDLPRATVDVVVTDGFTGNVALKVMESTSAELGRAIRQQLARGVLPRVGGLLVRAPLRRLRERIDPERIGGAILLGLRKPVIVAHGSFGPVGIASAIRLARRAVDEQMVERTAAALAAAGVLRSGVGGSVAQQR</sequence>
<comment type="similarity">
    <text evidence="10">Belongs to the PlsX family.</text>
</comment>
<dbReference type="RefSeq" id="WP_093118400.1">
    <property type="nucleotide sequence ID" value="NZ_FNWJ01000002.1"/>
</dbReference>
<accession>A0A1H6FWI6</accession>
<dbReference type="AlphaFoldDB" id="A0A1H6FWI6"/>
<dbReference type="Gene3D" id="3.40.718.10">
    <property type="entry name" value="Isopropylmalate Dehydrogenase"/>
    <property type="match status" value="1"/>
</dbReference>
<comment type="subunit">
    <text evidence="9 10">Homodimer. Probably interacts with PlsY.</text>
</comment>
<keyword evidence="2 10" id="KW-0963">Cytoplasm</keyword>
<gene>
    <name evidence="10" type="primary">plsX</name>
    <name evidence="11" type="ORF">SAMN02745716_1860</name>
</gene>
<keyword evidence="11" id="KW-0012">Acyltransferase</keyword>
<evidence type="ECO:0000313" key="12">
    <source>
        <dbReference type="Proteomes" id="UP000222056"/>
    </source>
</evidence>
<dbReference type="EC" id="2.3.1.274" evidence="8 10"/>
<dbReference type="UniPathway" id="UPA00085"/>
<evidence type="ECO:0000256" key="4">
    <source>
        <dbReference type="ARBA" id="ARBA00022679"/>
    </source>
</evidence>
<keyword evidence="5 10" id="KW-0443">Lipid metabolism</keyword>
<comment type="catalytic activity">
    <reaction evidence="1 10">
        <text>a fatty acyl-[ACP] + phosphate = an acyl phosphate + holo-[ACP]</text>
        <dbReference type="Rhea" id="RHEA:42292"/>
        <dbReference type="Rhea" id="RHEA-COMP:9685"/>
        <dbReference type="Rhea" id="RHEA-COMP:14125"/>
        <dbReference type="ChEBI" id="CHEBI:43474"/>
        <dbReference type="ChEBI" id="CHEBI:59918"/>
        <dbReference type="ChEBI" id="CHEBI:64479"/>
        <dbReference type="ChEBI" id="CHEBI:138651"/>
        <dbReference type="EC" id="2.3.1.274"/>
    </reaction>
</comment>
<evidence type="ECO:0000256" key="2">
    <source>
        <dbReference type="ARBA" id="ARBA00022490"/>
    </source>
</evidence>
<keyword evidence="4 10" id="KW-0808">Transferase</keyword>
<dbReference type="InterPro" id="IPR012281">
    <property type="entry name" value="Phospholipid_synth_PlsX-like"/>
</dbReference>
<dbReference type="GO" id="GO:0008654">
    <property type="term" value="P:phospholipid biosynthetic process"/>
    <property type="evidence" value="ECO:0007669"/>
    <property type="project" value="UniProtKB-KW"/>
</dbReference>
<protein>
    <recommendedName>
        <fullName evidence="8 10">Phosphate acyltransferase</fullName>
        <ecNumber evidence="8 10">2.3.1.274</ecNumber>
    </recommendedName>
    <alternativeName>
        <fullName evidence="10">Acyl-ACP phosphotransacylase</fullName>
    </alternativeName>
    <alternativeName>
        <fullName evidence="10">Acyl-[acyl-carrier-protein]--phosphate acyltransferase</fullName>
    </alternativeName>
    <alternativeName>
        <fullName evidence="10">Phosphate-acyl-ACP acyltransferase</fullName>
    </alternativeName>
</protein>
<evidence type="ECO:0000313" key="11">
    <source>
        <dbReference type="EMBL" id="SEH15159.1"/>
    </source>
</evidence>
<dbReference type="GO" id="GO:0005737">
    <property type="term" value="C:cytoplasm"/>
    <property type="evidence" value="ECO:0007669"/>
    <property type="project" value="UniProtKB-SubCell"/>
</dbReference>
<comment type="pathway">
    <text evidence="10">Lipid metabolism; phospholipid metabolism.</text>
</comment>
<dbReference type="Pfam" id="PF02504">
    <property type="entry name" value="FA_synthesis"/>
    <property type="match status" value="1"/>
</dbReference>
<dbReference type="NCBIfam" id="TIGR00182">
    <property type="entry name" value="plsX"/>
    <property type="match status" value="1"/>
</dbReference>
<evidence type="ECO:0000256" key="3">
    <source>
        <dbReference type="ARBA" id="ARBA00022516"/>
    </source>
</evidence>
<evidence type="ECO:0000256" key="5">
    <source>
        <dbReference type="ARBA" id="ARBA00023098"/>
    </source>
</evidence>
<evidence type="ECO:0000256" key="6">
    <source>
        <dbReference type="ARBA" id="ARBA00023209"/>
    </source>
</evidence>
<keyword evidence="6 10" id="KW-0594">Phospholipid biosynthesis</keyword>
<dbReference type="GO" id="GO:0006633">
    <property type="term" value="P:fatty acid biosynthetic process"/>
    <property type="evidence" value="ECO:0007669"/>
    <property type="project" value="UniProtKB-UniRule"/>
</dbReference>